<keyword evidence="4" id="KW-0788">Thiol protease</keyword>
<dbReference type="OrthoDB" id="4872947at2"/>
<reference evidence="7 8" key="1">
    <citation type="submission" date="2017-06" db="EMBL/GenBank/DDBJ databases">
        <authorList>
            <person name="Kim H.J."/>
            <person name="Triplett B.A."/>
        </authorList>
    </citation>
    <scope>NUCLEOTIDE SEQUENCE [LARGE SCALE GENOMIC DNA]</scope>
    <source>
        <strain evidence="7 8">DSM 44272</strain>
    </source>
</reference>
<gene>
    <name evidence="7" type="ORF">SAMN06272737_11481</name>
</gene>
<keyword evidence="8" id="KW-1185">Reference proteome</keyword>
<dbReference type="Gene3D" id="3.90.1720.10">
    <property type="entry name" value="endopeptidase domain like (from Nostoc punctiforme)"/>
    <property type="match status" value="1"/>
</dbReference>
<dbReference type="RefSeq" id="WP_089337132.1">
    <property type="nucleotide sequence ID" value="NZ_FZNO01000014.1"/>
</dbReference>
<dbReference type="InterPro" id="IPR038765">
    <property type="entry name" value="Papain-like_cys_pep_sf"/>
</dbReference>
<dbReference type="GO" id="GO:0008234">
    <property type="term" value="F:cysteine-type peptidase activity"/>
    <property type="evidence" value="ECO:0007669"/>
    <property type="project" value="UniProtKB-KW"/>
</dbReference>
<dbReference type="EMBL" id="FZNO01000014">
    <property type="protein sequence ID" value="SNR59373.1"/>
    <property type="molecule type" value="Genomic_DNA"/>
</dbReference>
<evidence type="ECO:0000313" key="8">
    <source>
        <dbReference type="Proteomes" id="UP000198403"/>
    </source>
</evidence>
<feature type="compositionally biased region" description="Low complexity" evidence="5">
    <location>
        <begin position="51"/>
        <end position="76"/>
    </location>
</feature>
<evidence type="ECO:0000259" key="6">
    <source>
        <dbReference type="PROSITE" id="PS51935"/>
    </source>
</evidence>
<comment type="similarity">
    <text evidence="1">Belongs to the peptidase C40 family.</text>
</comment>
<evidence type="ECO:0000256" key="3">
    <source>
        <dbReference type="ARBA" id="ARBA00022801"/>
    </source>
</evidence>
<dbReference type="AlphaFoldDB" id="A0A238XLN2"/>
<dbReference type="Pfam" id="PF00877">
    <property type="entry name" value="NLPC_P60"/>
    <property type="match status" value="1"/>
</dbReference>
<dbReference type="SUPFAM" id="SSF54001">
    <property type="entry name" value="Cysteine proteinases"/>
    <property type="match status" value="1"/>
</dbReference>
<accession>A0A238XLN2</accession>
<evidence type="ECO:0000256" key="1">
    <source>
        <dbReference type="ARBA" id="ARBA00007074"/>
    </source>
</evidence>
<evidence type="ECO:0000256" key="5">
    <source>
        <dbReference type="SAM" id="MobiDB-lite"/>
    </source>
</evidence>
<evidence type="ECO:0000313" key="7">
    <source>
        <dbReference type="EMBL" id="SNR59373.1"/>
    </source>
</evidence>
<dbReference type="InterPro" id="IPR051202">
    <property type="entry name" value="Peptidase_C40"/>
</dbReference>
<proteinExistence type="inferred from homology"/>
<keyword evidence="3" id="KW-0378">Hydrolase</keyword>
<dbReference type="InterPro" id="IPR000064">
    <property type="entry name" value="NLP_P60_dom"/>
</dbReference>
<dbReference type="PROSITE" id="PS51935">
    <property type="entry name" value="NLPC_P60"/>
    <property type="match status" value="1"/>
</dbReference>
<dbReference type="PANTHER" id="PTHR47053">
    <property type="entry name" value="MUREIN DD-ENDOPEPTIDASE MEPH-RELATED"/>
    <property type="match status" value="1"/>
</dbReference>
<organism evidence="7 8">
    <name type="scientific">Blastococcus mobilis</name>
    <dbReference type="NCBI Taxonomy" id="1938746"/>
    <lineage>
        <taxon>Bacteria</taxon>
        <taxon>Bacillati</taxon>
        <taxon>Actinomycetota</taxon>
        <taxon>Actinomycetes</taxon>
        <taxon>Geodermatophilales</taxon>
        <taxon>Geodermatophilaceae</taxon>
        <taxon>Blastococcus</taxon>
    </lineage>
</organism>
<evidence type="ECO:0000256" key="4">
    <source>
        <dbReference type="ARBA" id="ARBA00022807"/>
    </source>
</evidence>
<evidence type="ECO:0000256" key="2">
    <source>
        <dbReference type="ARBA" id="ARBA00022670"/>
    </source>
</evidence>
<dbReference type="GO" id="GO:0006508">
    <property type="term" value="P:proteolysis"/>
    <property type="evidence" value="ECO:0007669"/>
    <property type="project" value="UniProtKB-KW"/>
</dbReference>
<keyword evidence="2" id="KW-0645">Protease</keyword>
<sequence length="355" mass="37337">MTSMAARMRKGESRLLRPAQGAALTAGLLGFAVVAFAVPSAEMTAVSARKPSATSTPTATTTNPASTAPASGTTGALREQRLASPDRVVVRDDLGPVATFTVGSRTVGLRGPQRTFSESTTTARVISTTWVRLLAQPFKGTVDYGWLAARIGDTSEDVLELARQYVTGAPERRDAAGLRIAGDASYGPLQADGTRAEGSDFNDYLGMHWSYRTEVDQPETDQFGALDCSGYVRMVFGHRAGISMTLQPDGLALPRRAVQMSDSAPGVVVIPDSGTRPTSLAALLPGDLIFFDASTDDGTLIDHVGIYLGIDSAGAPRFLSSRKSADGPTMGDIRGRSTLSGTGLYATAFRAARRV</sequence>
<name>A0A238XLN2_9ACTN</name>
<dbReference type="PANTHER" id="PTHR47053:SF1">
    <property type="entry name" value="MUREIN DD-ENDOPEPTIDASE MEPH-RELATED"/>
    <property type="match status" value="1"/>
</dbReference>
<dbReference type="Proteomes" id="UP000198403">
    <property type="component" value="Unassembled WGS sequence"/>
</dbReference>
<protein>
    <submittedName>
        <fullName evidence="7">NlpC/P60 family protein</fullName>
    </submittedName>
</protein>
<feature type="region of interest" description="Disordered" evidence="5">
    <location>
        <begin position="45"/>
        <end position="82"/>
    </location>
</feature>
<feature type="domain" description="NlpC/P60" evidence="6">
    <location>
        <begin position="191"/>
        <end position="355"/>
    </location>
</feature>